<dbReference type="InterPro" id="IPR036767">
    <property type="entry name" value="ApaG_sf"/>
</dbReference>
<dbReference type="Gene3D" id="2.60.40.1470">
    <property type="entry name" value="ApaG domain"/>
    <property type="match status" value="1"/>
</dbReference>
<name>A0A5R9JA81_9PROT</name>
<evidence type="ECO:0000256" key="1">
    <source>
        <dbReference type="ARBA" id="ARBA00017693"/>
    </source>
</evidence>
<comment type="caution">
    <text evidence="5">The sequence shown here is derived from an EMBL/GenBank/DDBJ whole genome shotgun (WGS) entry which is preliminary data.</text>
</comment>
<dbReference type="OrthoDB" id="9795226at2"/>
<dbReference type="EMBL" id="VCDI01000001">
    <property type="protein sequence ID" value="TLU74485.1"/>
    <property type="molecule type" value="Genomic_DNA"/>
</dbReference>
<evidence type="ECO:0000256" key="3">
    <source>
        <dbReference type="SAM" id="MobiDB-lite"/>
    </source>
</evidence>
<dbReference type="InterPro" id="IPR023065">
    <property type="entry name" value="Uncharacterised_ApaG"/>
</dbReference>
<gene>
    <name evidence="2 5" type="primary">apaG</name>
    <name evidence="5" type="ORF">FE263_04755</name>
</gene>
<protein>
    <recommendedName>
        <fullName evidence="1 2">Protein ApaG</fullName>
    </recommendedName>
</protein>
<proteinExistence type="inferred from homology"/>
<feature type="region of interest" description="Disordered" evidence="3">
    <location>
        <begin position="1"/>
        <end position="21"/>
    </location>
</feature>
<dbReference type="SUPFAM" id="SSF110069">
    <property type="entry name" value="ApaG-like"/>
    <property type="match status" value="1"/>
</dbReference>
<feature type="domain" description="ApaG" evidence="4">
    <location>
        <begin position="29"/>
        <end position="154"/>
    </location>
</feature>
<dbReference type="PANTHER" id="PTHR47191:SF2">
    <property type="entry name" value="OS05G0170800 PROTEIN"/>
    <property type="match status" value="1"/>
</dbReference>
<accession>A0A5R9JA81</accession>
<dbReference type="PANTHER" id="PTHR47191">
    <property type="entry name" value="OS05G0170800 PROTEIN"/>
    <property type="match status" value="1"/>
</dbReference>
<evidence type="ECO:0000313" key="6">
    <source>
        <dbReference type="Proteomes" id="UP000305654"/>
    </source>
</evidence>
<dbReference type="HAMAP" id="MF_00791">
    <property type="entry name" value="ApaG"/>
    <property type="match status" value="1"/>
</dbReference>
<reference evidence="5 6" key="1">
    <citation type="submission" date="2019-05" db="EMBL/GenBank/DDBJ databases">
        <authorList>
            <person name="Pankratov T."/>
            <person name="Grouzdev D."/>
        </authorList>
    </citation>
    <scope>NUCLEOTIDE SEQUENCE [LARGE SCALE GENOMIC DNA]</scope>
    <source>
        <strain evidence="5 6">KEBCLARHB70R</strain>
    </source>
</reference>
<organism evidence="5 6">
    <name type="scientific">Lichenicoccus roseus</name>
    <dbReference type="NCBI Taxonomy" id="2683649"/>
    <lineage>
        <taxon>Bacteria</taxon>
        <taxon>Pseudomonadati</taxon>
        <taxon>Pseudomonadota</taxon>
        <taxon>Alphaproteobacteria</taxon>
        <taxon>Acetobacterales</taxon>
        <taxon>Acetobacteraceae</taxon>
        <taxon>Lichenicoccus</taxon>
    </lineage>
</organism>
<dbReference type="InterPro" id="IPR007474">
    <property type="entry name" value="ApaG_domain"/>
</dbReference>
<evidence type="ECO:0000256" key="2">
    <source>
        <dbReference type="HAMAP-Rule" id="MF_00791"/>
    </source>
</evidence>
<dbReference type="Proteomes" id="UP000305654">
    <property type="component" value="Unassembled WGS sequence"/>
</dbReference>
<evidence type="ECO:0000259" key="4">
    <source>
        <dbReference type="PROSITE" id="PS51087"/>
    </source>
</evidence>
<sequence>MKDNDPAAAGTQPGAAAPASEAQAAETYALVTRGIRVSVRPFFLEDQSQPDERQFVWAYRVRIENQGTDTVRLLRRTWHITDSRGRTQHVEGSGVVGEQPQLHAGEAFEYTSGTPLETPSGFMSGAYHMVLTGTGEEFDVQIPTFSLDSPHQPAVLH</sequence>
<dbReference type="RefSeq" id="WP_138324734.1">
    <property type="nucleotide sequence ID" value="NZ_VCDI01000001.1"/>
</dbReference>
<dbReference type="InterPro" id="IPR050718">
    <property type="entry name" value="ApaG-like"/>
</dbReference>
<dbReference type="Pfam" id="PF04379">
    <property type="entry name" value="DUF525"/>
    <property type="match status" value="1"/>
</dbReference>
<dbReference type="PROSITE" id="PS51087">
    <property type="entry name" value="APAG"/>
    <property type="match status" value="1"/>
</dbReference>
<dbReference type="AlphaFoldDB" id="A0A5R9JA81"/>
<keyword evidence="6" id="KW-1185">Reference proteome</keyword>
<evidence type="ECO:0000313" key="5">
    <source>
        <dbReference type="EMBL" id="TLU74485.1"/>
    </source>
</evidence>
<dbReference type="NCBIfam" id="NF003967">
    <property type="entry name" value="PRK05461.1"/>
    <property type="match status" value="1"/>
</dbReference>